<evidence type="ECO:0000256" key="5">
    <source>
        <dbReference type="ARBA" id="ARBA00023242"/>
    </source>
</evidence>
<proteinExistence type="inferred from homology"/>
<dbReference type="Pfam" id="PF03876">
    <property type="entry name" value="SHS2_Rpb7-N"/>
    <property type="match status" value="1"/>
</dbReference>
<dbReference type="GO" id="GO:0005666">
    <property type="term" value="C:RNA polymerase III complex"/>
    <property type="evidence" value="ECO:0000318"/>
    <property type="project" value="GO_Central"/>
</dbReference>
<dbReference type="Gene3D" id="3.30.1490.120">
    <property type="entry name" value="RNA polymerase Rpb7-like, N-terminal domain"/>
    <property type="match status" value="1"/>
</dbReference>
<keyword evidence="4" id="KW-0804">Transcription</keyword>
<dbReference type="AlphaFoldDB" id="A0A1Y1IMR5"/>
<keyword evidence="9" id="KW-1185">Reference proteome</keyword>
<evidence type="ECO:0000259" key="7">
    <source>
        <dbReference type="Pfam" id="PF08292"/>
    </source>
</evidence>
<dbReference type="EMBL" id="DF237836">
    <property type="protein sequence ID" value="GAQ91943.1"/>
    <property type="molecule type" value="Genomic_DNA"/>
</dbReference>
<dbReference type="OrthoDB" id="10256606at2759"/>
<evidence type="ECO:0000313" key="9">
    <source>
        <dbReference type="Proteomes" id="UP000054558"/>
    </source>
</evidence>
<name>A0A1Y1IMR5_KLENI</name>
<organism evidence="8 9">
    <name type="scientific">Klebsormidium nitens</name>
    <name type="common">Green alga</name>
    <name type="synonym">Ulothrix nitens</name>
    <dbReference type="NCBI Taxonomy" id="105231"/>
    <lineage>
        <taxon>Eukaryota</taxon>
        <taxon>Viridiplantae</taxon>
        <taxon>Streptophyta</taxon>
        <taxon>Klebsormidiophyceae</taxon>
        <taxon>Klebsormidiales</taxon>
        <taxon>Klebsormidiaceae</taxon>
        <taxon>Klebsormidium</taxon>
    </lineage>
</organism>
<gene>
    <name evidence="8" type="ORF">KFL_008870040</name>
</gene>
<evidence type="ECO:0000259" key="6">
    <source>
        <dbReference type="Pfam" id="PF03876"/>
    </source>
</evidence>
<evidence type="ECO:0000256" key="4">
    <source>
        <dbReference type="ARBA" id="ARBA00023163"/>
    </source>
</evidence>
<dbReference type="CDD" id="cd04330">
    <property type="entry name" value="RNAP_III_Rpc25_N"/>
    <property type="match status" value="1"/>
</dbReference>
<dbReference type="InterPro" id="IPR036898">
    <property type="entry name" value="RNA_pol_Rpb7-like_N_sf"/>
</dbReference>
<feature type="domain" description="RNA polymerase III subunit Rpc25" evidence="7">
    <location>
        <begin position="83"/>
        <end position="187"/>
    </location>
</feature>
<dbReference type="InterPro" id="IPR005576">
    <property type="entry name" value="Rpb7-like_N"/>
</dbReference>
<reference evidence="8 9" key="1">
    <citation type="journal article" date="2014" name="Nat. Commun.">
        <title>Klebsormidium flaccidum genome reveals primary factors for plant terrestrial adaptation.</title>
        <authorList>
            <person name="Hori K."/>
            <person name="Maruyama F."/>
            <person name="Fujisawa T."/>
            <person name="Togashi T."/>
            <person name="Yamamoto N."/>
            <person name="Seo M."/>
            <person name="Sato S."/>
            <person name="Yamada T."/>
            <person name="Mori H."/>
            <person name="Tajima N."/>
            <person name="Moriyama T."/>
            <person name="Ikeuchi M."/>
            <person name="Watanabe M."/>
            <person name="Wada H."/>
            <person name="Kobayashi K."/>
            <person name="Saito M."/>
            <person name="Masuda T."/>
            <person name="Sasaki-Sekimoto Y."/>
            <person name="Mashiguchi K."/>
            <person name="Awai K."/>
            <person name="Shimojima M."/>
            <person name="Masuda S."/>
            <person name="Iwai M."/>
            <person name="Nobusawa T."/>
            <person name="Narise T."/>
            <person name="Kondo S."/>
            <person name="Saito H."/>
            <person name="Sato R."/>
            <person name="Murakawa M."/>
            <person name="Ihara Y."/>
            <person name="Oshima-Yamada Y."/>
            <person name="Ohtaka K."/>
            <person name="Satoh M."/>
            <person name="Sonobe K."/>
            <person name="Ishii M."/>
            <person name="Ohtani R."/>
            <person name="Kanamori-Sato M."/>
            <person name="Honoki R."/>
            <person name="Miyazaki D."/>
            <person name="Mochizuki H."/>
            <person name="Umetsu J."/>
            <person name="Higashi K."/>
            <person name="Shibata D."/>
            <person name="Kamiya Y."/>
            <person name="Sato N."/>
            <person name="Nakamura Y."/>
            <person name="Tabata S."/>
            <person name="Ida S."/>
            <person name="Kurokawa K."/>
            <person name="Ohta H."/>
        </authorList>
    </citation>
    <scope>NUCLEOTIDE SEQUENCE [LARGE SCALE GENOMIC DNA]</scope>
    <source>
        <strain evidence="8 9">NIES-2285</strain>
    </source>
</reference>
<evidence type="ECO:0000256" key="3">
    <source>
        <dbReference type="ARBA" id="ARBA00022478"/>
    </source>
</evidence>
<keyword evidence="5" id="KW-0539">Nucleus</keyword>
<dbReference type="PANTHER" id="PTHR12709:SF1">
    <property type="entry name" value="DNA-DIRECTED RNA POLYMERASE III SUBUNIT RPC8"/>
    <property type="match status" value="1"/>
</dbReference>
<dbReference type="SUPFAM" id="SSF88798">
    <property type="entry name" value="N-terminal, heterodimerisation domain of RBP7 (RpoE)"/>
    <property type="match status" value="1"/>
</dbReference>
<sequence>MFVLASCQENIRIVPQDLHKEQLQAITDEIEKTYFDKVIPEVGLVITLYDISSIEGGEVYAGDGAPRFSVSFRLVVFRPFVGEVLVGKLLDSDASGLKVSLGFFDDIHVPEHLLQEPSVFDDTEGLWVWKYNDNDMFMDKEEEVRFKVSSVKFPPLPPENDGTVKVFSPMEITGDINADGLGLVSWWS</sequence>
<evidence type="ECO:0000256" key="2">
    <source>
        <dbReference type="ARBA" id="ARBA00009307"/>
    </source>
</evidence>
<dbReference type="GO" id="GO:0006384">
    <property type="term" value="P:transcription initiation at RNA polymerase III promoter"/>
    <property type="evidence" value="ECO:0000318"/>
    <property type="project" value="GO_Central"/>
</dbReference>
<comment type="subcellular location">
    <subcellularLocation>
        <location evidence="1">Nucleus</location>
    </subcellularLocation>
</comment>
<dbReference type="STRING" id="105231.A0A1Y1IMR5"/>
<keyword evidence="3 8" id="KW-0240">DNA-directed RNA polymerase</keyword>
<dbReference type="Proteomes" id="UP000054558">
    <property type="component" value="Unassembled WGS sequence"/>
</dbReference>
<protein>
    <submittedName>
        <fullName evidence="8">DNA-directed RNA polymerase III subunit</fullName>
    </submittedName>
</protein>
<comment type="similarity">
    <text evidence="2">Belongs to the eukaryotic RPB7/RPC8 RNA polymerase subunit family.</text>
</comment>
<dbReference type="OMA" id="LGPTLWW"/>
<dbReference type="PANTHER" id="PTHR12709">
    <property type="entry name" value="DNA-DIRECTED RNA POLYMERASE II, III"/>
    <property type="match status" value="1"/>
</dbReference>
<accession>A0A1Y1IMR5</accession>
<dbReference type="InterPro" id="IPR045113">
    <property type="entry name" value="Rpb7-like"/>
</dbReference>
<evidence type="ECO:0000313" key="8">
    <source>
        <dbReference type="EMBL" id="GAQ91943.1"/>
    </source>
</evidence>
<dbReference type="Gene3D" id="2.40.50.140">
    <property type="entry name" value="Nucleic acid-binding proteins"/>
    <property type="match status" value="1"/>
</dbReference>
<feature type="domain" description="RNA polymerase Rpb7-like N-terminal" evidence="6">
    <location>
        <begin position="9"/>
        <end position="64"/>
    </location>
</feature>
<evidence type="ECO:0000256" key="1">
    <source>
        <dbReference type="ARBA" id="ARBA00004123"/>
    </source>
</evidence>
<dbReference type="Pfam" id="PF08292">
    <property type="entry name" value="RNA_pol_Rbc25"/>
    <property type="match status" value="1"/>
</dbReference>
<dbReference type="InterPro" id="IPR012340">
    <property type="entry name" value="NA-bd_OB-fold"/>
</dbReference>
<dbReference type="SUPFAM" id="SSF50249">
    <property type="entry name" value="Nucleic acid-binding proteins"/>
    <property type="match status" value="1"/>
</dbReference>
<dbReference type="InterPro" id="IPR013238">
    <property type="entry name" value="RNA_pol_III_Rbc25"/>
</dbReference>